<evidence type="ECO:0000313" key="3">
    <source>
        <dbReference type="Proteomes" id="UP000466681"/>
    </source>
</evidence>
<feature type="transmembrane region" description="Helical" evidence="1">
    <location>
        <begin position="88"/>
        <end position="109"/>
    </location>
</feature>
<keyword evidence="1" id="KW-0472">Membrane</keyword>
<proteinExistence type="predicted"/>
<feature type="transmembrane region" description="Helical" evidence="1">
    <location>
        <begin position="51"/>
        <end position="73"/>
    </location>
</feature>
<feature type="transmembrane region" description="Helical" evidence="1">
    <location>
        <begin position="290"/>
        <end position="309"/>
    </location>
</feature>
<keyword evidence="1" id="KW-0812">Transmembrane</keyword>
<feature type="transmembrane region" description="Helical" evidence="1">
    <location>
        <begin position="187"/>
        <end position="203"/>
    </location>
</feature>
<keyword evidence="1" id="KW-1133">Transmembrane helix</keyword>
<name>A0AAD1M762_9MYCO</name>
<keyword evidence="3" id="KW-1185">Reference proteome</keyword>
<dbReference type="Proteomes" id="UP000466681">
    <property type="component" value="Chromosome"/>
</dbReference>
<feature type="transmembrane region" description="Helical" evidence="1">
    <location>
        <begin position="315"/>
        <end position="333"/>
    </location>
</feature>
<sequence length="588" mass="65727">MGFMAPNLPAVQPELFLRKPLMERIRLLTLKWVDHGYGVPRVVHTIYIAKLVFFYSLGGVLVATLTSGLPAFWHVSEWWSEPIVYQKMILWTVLLELLGLAGSWGPLAGKTKPMTGGYRFWMKVNTIRLRPWKWVPFTVGNRRTWFDVSLYLALIASVAVALAVPGVHSDSLSAVLPLNTSGVVNPALLITPMALLVLIGLRDRTIFLAARGEQYLPALFFIAVLPFVDMIIALKLLIVTVWIWAGISKLGIHFTSVIPPMVSNSPALPFKWLKRAHYRNFPHDLRPSHLAGFMAHGPGTVVEIIAPLALLLSPWPWLTFVAAAIMVGFHLFIISTFPMAVPVEWNVLFAYATLFLFLGFPNWKGYAVWDMSTSWLAIALLAGLSFFPVLGNVRPDLVSFLPAMRQYAGNWASAVWTFAPGAEEKLNLVTRSAKNQVDQLVDAGYEPMWAEIFLQQTLAFRCFHSQGRGLYSVLLKNLPDIDHRTVREAELVANSILGFNFGDGHLHNEDLICAVQDEAKFEPGELVVVWVESQPIHRRIQHYKVIDAALGVVECGTWNPEDAVAEQPWLPNGPITLNVTWTREAADA</sequence>
<dbReference type="KEGG" id="mmor:MMOR_36390"/>
<evidence type="ECO:0000256" key="1">
    <source>
        <dbReference type="SAM" id="Phobius"/>
    </source>
</evidence>
<dbReference type="Pfam" id="PF12077">
    <property type="entry name" value="DUF3556"/>
    <property type="match status" value="1"/>
</dbReference>
<dbReference type="InterPro" id="IPR021941">
    <property type="entry name" value="DUF3556_TM"/>
</dbReference>
<reference evidence="2 3" key="1">
    <citation type="journal article" date="2019" name="Emerg. Microbes Infect.">
        <title>Comprehensive subspecies identification of 175 nontuberculous mycobacteria species based on 7547 genomic profiles.</title>
        <authorList>
            <person name="Matsumoto Y."/>
            <person name="Kinjo T."/>
            <person name="Motooka D."/>
            <person name="Nabeya D."/>
            <person name="Jung N."/>
            <person name="Uechi K."/>
            <person name="Horii T."/>
            <person name="Iida T."/>
            <person name="Fujita J."/>
            <person name="Nakamura S."/>
        </authorList>
    </citation>
    <scope>NUCLEOTIDE SEQUENCE [LARGE SCALE GENOMIC DNA]</scope>
    <source>
        <strain evidence="2 3">JCM 6375</strain>
    </source>
</reference>
<accession>A0AAD1M762</accession>
<organism evidence="2 3">
    <name type="scientific">Mycolicibacterium moriokaense</name>
    <dbReference type="NCBI Taxonomy" id="39691"/>
    <lineage>
        <taxon>Bacteria</taxon>
        <taxon>Bacillati</taxon>
        <taxon>Actinomycetota</taxon>
        <taxon>Actinomycetes</taxon>
        <taxon>Mycobacteriales</taxon>
        <taxon>Mycobacteriaceae</taxon>
        <taxon>Mycolicibacterium</taxon>
    </lineage>
</organism>
<dbReference type="AlphaFoldDB" id="A0AAD1M762"/>
<feature type="transmembrane region" description="Helical" evidence="1">
    <location>
        <begin position="345"/>
        <end position="363"/>
    </location>
</feature>
<feature type="transmembrane region" description="Helical" evidence="1">
    <location>
        <begin position="375"/>
        <end position="393"/>
    </location>
</feature>
<gene>
    <name evidence="2" type="ORF">MMOR_36390</name>
</gene>
<evidence type="ECO:0000313" key="2">
    <source>
        <dbReference type="EMBL" id="BBX02703.1"/>
    </source>
</evidence>
<feature type="transmembrane region" description="Helical" evidence="1">
    <location>
        <begin position="148"/>
        <end position="167"/>
    </location>
</feature>
<dbReference type="EMBL" id="AP022560">
    <property type="protein sequence ID" value="BBX02703.1"/>
    <property type="molecule type" value="Genomic_DNA"/>
</dbReference>
<feature type="transmembrane region" description="Helical" evidence="1">
    <location>
        <begin position="215"/>
        <end position="244"/>
    </location>
</feature>
<protein>
    <submittedName>
        <fullName evidence="2">Membrane protein</fullName>
    </submittedName>
</protein>
<dbReference type="RefSeq" id="WP_083151086.1">
    <property type="nucleotide sequence ID" value="NZ_AP022560.1"/>
</dbReference>